<dbReference type="Pfam" id="PF23562">
    <property type="entry name" value="AMP-binding_C_3"/>
    <property type="match status" value="1"/>
</dbReference>
<dbReference type="InterPro" id="IPR000873">
    <property type="entry name" value="AMP-dep_synth/lig_dom"/>
</dbReference>
<dbReference type="InterPro" id="IPR042099">
    <property type="entry name" value="ANL_N_sf"/>
</dbReference>
<dbReference type="AlphaFoldDB" id="A0AAW3ZN27"/>
<name>A0AAW3ZN27_9GAMM</name>
<keyword evidence="4" id="KW-1185">Reference proteome</keyword>
<dbReference type="PANTHER" id="PTHR43767:SF8">
    <property type="entry name" value="LONG-CHAIN-FATTY-ACID--COA LIGASE"/>
    <property type="match status" value="1"/>
</dbReference>
<accession>A0AAW3ZN27</accession>
<evidence type="ECO:0000256" key="1">
    <source>
        <dbReference type="ARBA" id="ARBA00022598"/>
    </source>
</evidence>
<reference evidence="3 4" key="1">
    <citation type="submission" date="2020-09" db="EMBL/GenBank/DDBJ databases">
        <title>Pseudoxanthomonas sp. CAU 1598 isolated from sand of Yaerae Beach.</title>
        <authorList>
            <person name="Kim W."/>
        </authorList>
    </citation>
    <scope>NUCLEOTIDE SEQUENCE [LARGE SCALE GENOMIC DNA]</scope>
    <source>
        <strain evidence="3 4">CAU 1598</strain>
    </source>
</reference>
<dbReference type="PANTHER" id="PTHR43767">
    <property type="entry name" value="LONG-CHAIN-FATTY-ACID--COA LIGASE"/>
    <property type="match status" value="1"/>
</dbReference>
<dbReference type="InterPro" id="IPR045851">
    <property type="entry name" value="AMP-bd_C_sf"/>
</dbReference>
<protein>
    <submittedName>
        <fullName evidence="3">AMP-binding protein</fullName>
    </submittedName>
</protein>
<gene>
    <name evidence="3" type="ORF">IFO71_12730</name>
</gene>
<proteinExistence type="predicted"/>
<organism evidence="3 4">
    <name type="scientific">Pseudomarimonas arenosa</name>
    <dbReference type="NCBI Taxonomy" id="2774145"/>
    <lineage>
        <taxon>Bacteria</taxon>
        <taxon>Pseudomonadati</taxon>
        <taxon>Pseudomonadota</taxon>
        <taxon>Gammaproteobacteria</taxon>
        <taxon>Lysobacterales</taxon>
        <taxon>Lysobacteraceae</taxon>
        <taxon>Pseudomarimonas</taxon>
    </lineage>
</organism>
<dbReference type="Gene3D" id="3.40.50.12780">
    <property type="entry name" value="N-terminal domain of ligase-like"/>
    <property type="match status" value="1"/>
</dbReference>
<dbReference type="SUPFAM" id="SSF56801">
    <property type="entry name" value="Acetyl-CoA synthetase-like"/>
    <property type="match status" value="1"/>
</dbReference>
<dbReference type="Proteomes" id="UP000613768">
    <property type="component" value="Unassembled WGS sequence"/>
</dbReference>
<dbReference type="EMBL" id="JACYTR010000026">
    <property type="protein sequence ID" value="MBD8526602.1"/>
    <property type="molecule type" value="Genomic_DNA"/>
</dbReference>
<dbReference type="InterPro" id="IPR050237">
    <property type="entry name" value="ATP-dep_AMP-bd_enzyme"/>
</dbReference>
<evidence type="ECO:0000313" key="3">
    <source>
        <dbReference type="EMBL" id="MBD8526602.1"/>
    </source>
</evidence>
<evidence type="ECO:0000259" key="2">
    <source>
        <dbReference type="Pfam" id="PF00501"/>
    </source>
</evidence>
<dbReference type="RefSeq" id="WP_192030023.1">
    <property type="nucleotide sequence ID" value="NZ_JACYTR010000026.1"/>
</dbReference>
<sequence>MSALWKALASALSQPACRLSDSHASIRGADLLAAIERIADRLLGLGVRRAASRLDNGLAWLNFEFALQSLGCLHVPLPTYFSPEQVGHALDLVGVDALLLPAGVAPAGAAWRPLSDWPLAATGLWLREPRSTPLPSGARLVTFTSGTTAQPKGVCLEDELLLRVALSLGEASAAARVERHVSVLPLATLLEQVGVMAALLAGASVHLPSLSQLGYSGASGLDAKRFLHTIAVARGHSLILVPQLLEGLICELEAGFELAQPLRFVAVGGAQVAADLHQRAETLGLPVFEGYGLSECGSVVALNRPGSNRPGSVGLPLPHLRLRIDPNGELQVAGARMLGYVGSTSGDDDALDSEWLSTGDLVRFDDDGYLYIAGRRKHQFITAYGRNVNPEWPEAALTAQPSIAQAFVHGEARPFNVAVLVPRGSDRSDAELQAALDQVNASLPDYARISRWLRAEQPFAIANGLATANGRLRREAILARHQDAIELLYAASPNPYRSAGREMGLAV</sequence>
<dbReference type="GO" id="GO:0016874">
    <property type="term" value="F:ligase activity"/>
    <property type="evidence" value="ECO:0007669"/>
    <property type="project" value="UniProtKB-KW"/>
</dbReference>
<evidence type="ECO:0000313" key="4">
    <source>
        <dbReference type="Proteomes" id="UP000613768"/>
    </source>
</evidence>
<comment type="caution">
    <text evidence="3">The sequence shown here is derived from an EMBL/GenBank/DDBJ whole genome shotgun (WGS) entry which is preliminary data.</text>
</comment>
<dbReference type="Pfam" id="PF00501">
    <property type="entry name" value="AMP-binding"/>
    <property type="match status" value="1"/>
</dbReference>
<feature type="domain" description="AMP-dependent synthetase/ligase" evidence="2">
    <location>
        <begin position="22"/>
        <end position="334"/>
    </location>
</feature>
<dbReference type="Gene3D" id="3.30.300.30">
    <property type="match status" value="1"/>
</dbReference>
<keyword evidence="1" id="KW-0436">Ligase</keyword>